<dbReference type="EMBL" id="BDIP01004143">
    <property type="protein sequence ID" value="GIQ88524.1"/>
    <property type="molecule type" value="Genomic_DNA"/>
</dbReference>
<evidence type="ECO:0000256" key="1">
    <source>
        <dbReference type="SAM" id="SignalP"/>
    </source>
</evidence>
<evidence type="ECO:0000313" key="3">
    <source>
        <dbReference type="Proteomes" id="UP000265618"/>
    </source>
</evidence>
<gene>
    <name evidence="2" type="ORF">KIPB_010794</name>
</gene>
<accession>A0A9K3D3S1</accession>
<keyword evidence="1" id="KW-0732">Signal</keyword>
<name>A0A9K3D3S1_9EUKA</name>
<comment type="caution">
    <text evidence="2">The sequence shown here is derived from an EMBL/GenBank/DDBJ whole genome shotgun (WGS) entry which is preliminary data.</text>
</comment>
<feature type="chain" id="PRO_5039888999" evidence="1">
    <location>
        <begin position="25"/>
        <end position="198"/>
    </location>
</feature>
<feature type="signal peptide" evidence="1">
    <location>
        <begin position="1"/>
        <end position="24"/>
    </location>
</feature>
<keyword evidence="3" id="KW-1185">Reference proteome</keyword>
<protein>
    <submittedName>
        <fullName evidence="2">Uncharacterized protein</fullName>
    </submittedName>
</protein>
<evidence type="ECO:0000313" key="2">
    <source>
        <dbReference type="EMBL" id="GIQ88524.1"/>
    </source>
</evidence>
<sequence>VAAVGPVLVAVVSVLNTVAKPVNSALSDEDMPPQMSMPGGGFLAAVRAATKEHRHSETDRLVQRWVLPYLQDFIGADRERETAAKQKGERERESLQSSTPLEMLAHVLCPVPGIDLLRRGWVEAQCRRRAKVSRCTGERGLAFQHQWALAQLHRLTVLLDVEQPGVPASRLCFYPLVDSIMPYWLDALSTSEAQDRYG</sequence>
<feature type="non-terminal residue" evidence="2">
    <location>
        <position position="1"/>
    </location>
</feature>
<dbReference type="Proteomes" id="UP000265618">
    <property type="component" value="Unassembled WGS sequence"/>
</dbReference>
<reference evidence="2 3" key="1">
    <citation type="journal article" date="2018" name="PLoS ONE">
        <title>The draft genome of Kipferlia bialata reveals reductive genome evolution in fornicate parasites.</title>
        <authorList>
            <person name="Tanifuji G."/>
            <person name="Takabayashi S."/>
            <person name="Kume K."/>
            <person name="Takagi M."/>
            <person name="Nakayama T."/>
            <person name="Kamikawa R."/>
            <person name="Inagaki Y."/>
            <person name="Hashimoto T."/>
        </authorList>
    </citation>
    <scope>NUCLEOTIDE SEQUENCE [LARGE SCALE GENOMIC DNA]</scope>
    <source>
        <strain evidence="2">NY0173</strain>
    </source>
</reference>
<proteinExistence type="predicted"/>
<dbReference type="AlphaFoldDB" id="A0A9K3D3S1"/>
<organism evidence="2 3">
    <name type="scientific">Kipferlia bialata</name>
    <dbReference type="NCBI Taxonomy" id="797122"/>
    <lineage>
        <taxon>Eukaryota</taxon>
        <taxon>Metamonada</taxon>
        <taxon>Carpediemonas-like organisms</taxon>
        <taxon>Kipferlia</taxon>
    </lineage>
</organism>